<reference evidence="1" key="1">
    <citation type="journal article" date="2023" name="G3 (Bethesda)">
        <title>A reference genome for the long-term kleptoplast-retaining sea slug Elysia crispata morphotype clarki.</title>
        <authorList>
            <person name="Eastman K.E."/>
            <person name="Pendleton A.L."/>
            <person name="Shaikh M.A."/>
            <person name="Suttiyut T."/>
            <person name="Ogas R."/>
            <person name="Tomko P."/>
            <person name="Gavelis G."/>
            <person name="Widhalm J.R."/>
            <person name="Wisecaver J.H."/>
        </authorList>
    </citation>
    <scope>NUCLEOTIDE SEQUENCE</scope>
    <source>
        <strain evidence="1">ECLA1</strain>
    </source>
</reference>
<keyword evidence="2" id="KW-1185">Reference proteome</keyword>
<name>A0AAE0XML9_9GAST</name>
<dbReference type="Proteomes" id="UP001283361">
    <property type="component" value="Unassembled WGS sequence"/>
</dbReference>
<evidence type="ECO:0000313" key="1">
    <source>
        <dbReference type="EMBL" id="KAK3696934.1"/>
    </source>
</evidence>
<protein>
    <submittedName>
        <fullName evidence="1">Uncharacterized protein</fullName>
    </submittedName>
</protein>
<evidence type="ECO:0000313" key="2">
    <source>
        <dbReference type="Proteomes" id="UP001283361"/>
    </source>
</evidence>
<dbReference type="AlphaFoldDB" id="A0AAE0XML9"/>
<comment type="caution">
    <text evidence="1">The sequence shown here is derived from an EMBL/GenBank/DDBJ whole genome shotgun (WGS) entry which is preliminary data.</text>
</comment>
<dbReference type="EMBL" id="JAWDGP010008026">
    <property type="protein sequence ID" value="KAK3696934.1"/>
    <property type="molecule type" value="Genomic_DNA"/>
</dbReference>
<organism evidence="1 2">
    <name type="scientific">Elysia crispata</name>
    <name type="common">lettuce slug</name>
    <dbReference type="NCBI Taxonomy" id="231223"/>
    <lineage>
        <taxon>Eukaryota</taxon>
        <taxon>Metazoa</taxon>
        <taxon>Spiralia</taxon>
        <taxon>Lophotrochozoa</taxon>
        <taxon>Mollusca</taxon>
        <taxon>Gastropoda</taxon>
        <taxon>Heterobranchia</taxon>
        <taxon>Euthyneura</taxon>
        <taxon>Panpulmonata</taxon>
        <taxon>Sacoglossa</taxon>
        <taxon>Placobranchoidea</taxon>
        <taxon>Plakobranchidae</taxon>
        <taxon>Elysia</taxon>
    </lineage>
</organism>
<gene>
    <name evidence="1" type="ORF">RRG08_023128</name>
</gene>
<accession>A0AAE0XML9</accession>
<proteinExistence type="predicted"/>
<sequence length="150" mass="16601">MSCPNKVLFSSQEISESAVYRGDMAIDNARTPVLPTEELPIVFAKFAVRKIVAFGLGPPARLLRSFLTNINTEVRILLSSPRLPCVAHSCVITEAKLCSNRRAPLEKRLILDTTSEASRVSPILEREHLAGPSKDHLLHQVFNTPSVKRS</sequence>